<sequence>MSGADRSRDPLRRAVSLLEVPWRRVAGAVTLGTLALGCAVGLAAVAAWLIARASQQPPVLVLSVATVTVRAFGVGRGTLRYVERLVSHDVALRGVVSLRTTLYARLAAGRPEAVAALREGDLLARTGADADAVGDVVVRVLVPVGVAACVSLVAVAIVGALLPEAGLALLLLLLVVGVGAPWLADRAARETERRSVEARADMAAATLDVLGDDGSLAVSGALGSRLDDLRRSDRALTAATDVGARTSATSEAIQTAATGVAVVVALLLGVPAVASGRLSPEDLAVVVLTPLAAFEGVGALPAAAVQLRRSRTAAARIMALLDGAAPDPGAPRPVAVTPAGPDAPVLAASVLACGWPSRPDAAVTGLDLELHAGRSLAVVGPSGVGKTTLLLTLAGLLAPAGGHLERHAEASWTAEDAHLFDTTVLENLRVARGDVTEDEAHEALVAVGLGPWLAALPAGLGTVVGPGGDAVSGGERRRLLVARALVSRAPVLVLDEPAEHLDPDGADALVRTVLGLTAHGRTVVLATHHRGALDAADAVLALDREHVAAP</sequence>
<evidence type="ECO:0000256" key="7">
    <source>
        <dbReference type="SAM" id="Phobius"/>
    </source>
</evidence>
<comment type="subcellular location">
    <subcellularLocation>
        <location evidence="1">Cell membrane</location>
        <topology evidence="1">Multi-pass membrane protein</topology>
    </subcellularLocation>
</comment>
<keyword evidence="3" id="KW-0547">Nucleotide-binding</keyword>
<evidence type="ECO:0000256" key="6">
    <source>
        <dbReference type="ARBA" id="ARBA00023136"/>
    </source>
</evidence>
<keyword evidence="6 7" id="KW-0472">Membrane</keyword>
<accession>A0A5P9QBJ5</accession>
<dbReference type="GO" id="GO:0016887">
    <property type="term" value="F:ATP hydrolysis activity"/>
    <property type="evidence" value="ECO:0007669"/>
    <property type="project" value="InterPro"/>
</dbReference>
<dbReference type="SUPFAM" id="SSF90123">
    <property type="entry name" value="ABC transporter transmembrane region"/>
    <property type="match status" value="1"/>
</dbReference>
<dbReference type="PROSITE" id="PS50929">
    <property type="entry name" value="ABC_TM1F"/>
    <property type="match status" value="1"/>
</dbReference>
<evidence type="ECO:0000256" key="4">
    <source>
        <dbReference type="ARBA" id="ARBA00022840"/>
    </source>
</evidence>
<protein>
    <submittedName>
        <fullName evidence="10">ATP-binding/permease protein</fullName>
    </submittedName>
</protein>
<feature type="transmembrane region" description="Helical" evidence="7">
    <location>
        <begin position="140"/>
        <end position="161"/>
    </location>
</feature>
<dbReference type="PROSITE" id="PS50893">
    <property type="entry name" value="ABC_TRANSPORTER_2"/>
    <property type="match status" value="1"/>
</dbReference>
<name>A0A5P9QBJ5_9MICO</name>
<dbReference type="Gene3D" id="1.20.1560.10">
    <property type="entry name" value="ABC transporter type 1, transmembrane domain"/>
    <property type="match status" value="1"/>
</dbReference>
<dbReference type="GO" id="GO:0045454">
    <property type="term" value="P:cell redox homeostasis"/>
    <property type="evidence" value="ECO:0007669"/>
    <property type="project" value="InterPro"/>
</dbReference>
<feature type="domain" description="ABC transmembrane type-1" evidence="9">
    <location>
        <begin position="26"/>
        <end position="309"/>
    </location>
</feature>
<keyword evidence="5 7" id="KW-1133">Transmembrane helix</keyword>
<dbReference type="OrthoDB" id="3237158at2"/>
<evidence type="ECO:0000256" key="5">
    <source>
        <dbReference type="ARBA" id="ARBA00022989"/>
    </source>
</evidence>
<dbReference type="RefSeq" id="WP_153022338.1">
    <property type="nucleotide sequence ID" value="NZ_BAABIH010000020.1"/>
</dbReference>
<keyword evidence="11" id="KW-1185">Reference proteome</keyword>
<dbReference type="InterPro" id="IPR039421">
    <property type="entry name" value="Type_1_exporter"/>
</dbReference>
<dbReference type="AlphaFoldDB" id="A0A5P9QBJ5"/>
<feature type="transmembrane region" description="Helical" evidence="7">
    <location>
        <begin position="255"/>
        <end position="274"/>
    </location>
</feature>
<evidence type="ECO:0000259" key="9">
    <source>
        <dbReference type="PROSITE" id="PS50929"/>
    </source>
</evidence>
<dbReference type="SMART" id="SM00382">
    <property type="entry name" value="AAA"/>
    <property type="match status" value="1"/>
</dbReference>
<evidence type="ECO:0000259" key="8">
    <source>
        <dbReference type="PROSITE" id="PS50893"/>
    </source>
</evidence>
<feature type="domain" description="ABC transporter" evidence="8">
    <location>
        <begin position="345"/>
        <end position="549"/>
    </location>
</feature>
<feature type="transmembrane region" description="Helical" evidence="7">
    <location>
        <begin position="286"/>
        <end position="307"/>
    </location>
</feature>
<dbReference type="KEGG" id="lxl:KDY119_02338"/>
<feature type="transmembrane region" description="Helical" evidence="7">
    <location>
        <begin position="25"/>
        <end position="50"/>
    </location>
</feature>
<proteinExistence type="predicted"/>
<dbReference type="PANTHER" id="PTHR24221:SF654">
    <property type="entry name" value="ATP-BINDING CASSETTE SUB-FAMILY B MEMBER 6"/>
    <property type="match status" value="1"/>
</dbReference>
<evidence type="ECO:0000313" key="11">
    <source>
        <dbReference type="Proteomes" id="UP000326702"/>
    </source>
</evidence>
<dbReference type="InterPro" id="IPR036640">
    <property type="entry name" value="ABC1_TM_sf"/>
</dbReference>
<dbReference type="InterPro" id="IPR011527">
    <property type="entry name" value="ABC1_TM_dom"/>
</dbReference>
<dbReference type="Gene3D" id="3.40.50.300">
    <property type="entry name" value="P-loop containing nucleotide triphosphate hydrolases"/>
    <property type="match status" value="1"/>
</dbReference>
<evidence type="ECO:0000256" key="1">
    <source>
        <dbReference type="ARBA" id="ARBA00004651"/>
    </source>
</evidence>
<dbReference type="GO" id="GO:0140359">
    <property type="term" value="F:ABC-type transporter activity"/>
    <property type="evidence" value="ECO:0007669"/>
    <property type="project" value="InterPro"/>
</dbReference>
<dbReference type="PANTHER" id="PTHR24221">
    <property type="entry name" value="ATP-BINDING CASSETTE SUB-FAMILY B"/>
    <property type="match status" value="1"/>
</dbReference>
<gene>
    <name evidence="10" type="ORF">KDY119_02338</name>
</gene>
<reference evidence="10 11" key="1">
    <citation type="submission" date="2019-10" db="EMBL/GenBank/DDBJ databases">
        <title>Genome sequence of Luteimicrobium xylanilyticum HY-24.</title>
        <authorList>
            <person name="Kim D.Y."/>
            <person name="Park H.-Y."/>
        </authorList>
    </citation>
    <scope>NUCLEOTIDE SEQUENCE [LARGE SCALE GENOMIC DNA]</scope>
    <source>
        <strain evidence="10 11">HY-24</strain>
    </source>
</reference>
<dbReference type="InterPro" id="IPR014223">
    <property type="entry name" value="ABC_CydC/D"/>
</dbReference>
<dbReference type="NCBIfam" id="TIGR02868">
    <property type="entry name" value="CydC"/>
    <property type="match status" value="1"/>
</dbReference>
<dbReference type="EMBL" id="CP045529">
    <property type="protein sequence ID" value="QFU98818.1"/>
    <property type="molecule type" value="Genomic_DNA"/>
</dbReference>
<dbReference type="GO" id="GO:0034040">
    <property type="term" value="F:ATPase-coupled lipid transmembrane transporter activity"/>
    <property type="evidence" value="ECO:0007669"/>
    <property type="project" value="TreeGrafter"/>
</dbReference>
<dbReference type="InterPro" id="IPR003439">
    <property type="entry name" value="ABC_transporter-like_ATP-bd"/>
</dbReference>
<evidence type="ECO:0000313" key="10">
    <source>
        <dbReference type="EMBL" id="QFU98818.1"/>
    </source>
</evidence>
<keyword evidence="4 10" id="KW-0067">ATP-binding</keyword>
<feature type="transmembrane region" description="Helical" evidence="7">
    <location>
        <begin position="167"/>
        <end position="184"/>
    </location>
</feature>
<dbReference type="Proteomes" id="UP000326702">
    <property type="component" value="Chromosome"/>
</dbReference>
<dbReference type="GO" id="GO:0005524">
    <property type="term" value="F:ATP binding"/>
    <property type="evidence" value="ECO:0007669"/>
    <property type="project" value="UniProtKB-KW"/>
</dbReference>
<evidence type="ECO:0000256" key="3">
    <source>
        <dbReference type="ARBA" id="ARBA00022741"/>
    </source>
</evidence>
<dbReference type="PROSITE" id="PS00211">
    <property type="entry name" value="ABC_TRANSPORTER_1"/>
    <property type="match status" value="1"/>
</dbReference>
<organism evidence="10 11">
    <name type="scientific">Luteimicrobium xylanilyticum</name>
    <dbReference type="NCBI Taxonomy" id="1133546"/>
    <lineage>
        <taxon>Bacteria</taxon>
        <taxon>Bacillati</taxon>
        <taxon>Actinomycetota</taxon>
        <taxon>Actinomycetes</taxon>
        <taxon>Micrococcales</taxon>
        <taxon>Luteimicrobium</taxon>
    </lineage>
</organism>
<dbReference type="SUPFAM" id="SSF52540">
    <property type="entry name" value="P-loop containing nucleoside triphosphate hydrolases"/>
    <property type="match status" value="1"/>
</dbReference>
<evidence type="ECO:0000256" key="2">
    <source>
        <dbReference type="ARBA" id="ARBA00022692"/>
    </source>
</evidence>
<dbReference type="GO" id="GO:0005886">
    <property type="term" value="C:plasma membrane"/>
    <property type="evidence" value="ECO:0007669"/>
    <property type="project" value="UniProtKB-SubCell"/>
</dbReference>
<dbReference type="GO" id="GO:0034775">
    <property type="term" value="P:glutathione transmembrane transport"/>
    <property type="evidence" value="ECO:0007669"/>
    <property type="project" value="InterPro"/>
</dbReference>
<dbReference type="InterPro" id="IPR017871">
    <property type="entry name" value="ABC_transporter-like_CS"/>
</dbReference>
<dbReference type="Pfam" id="PF00005">
    <property type="entry name" value="ABC_tran"/>
    <property type="match status" value="1"/>
</dbReference>
<dbReference type="InterPro" id="IPR027417">
    <property type="entry name" value="P-loop_NTPase"/>
</dbReference>
<dbReference type="InterPro" id="IPR003593">
    <property type="entry name" value="AAA+_ATPase"/>
</dbReference>
<keyword evidence="2 7" id="KW-0812">Transmembrane</keyword>